<reference evidence="5 6" key="1">
    <citation type="submission" date="2018-12" db="EMBL/GenBank/DDBJ databases">
        <title>Venturia inaequalis Genome Resource.</title>
        <authorList>
            <person name="Lichtner F.J."/>
        </authorList>
    </citation>
    <scope>NUCLEOTIDE SEQUENCE [LARGE SCALE GENOMIC DNA]</scope>
    <source>
        <strain evidence="5 6">120213</strain>
    </source>
</reference>
<dbReference type="GO" id="GO:0005737">
    <property type="term" value="C:cytoplasm"/>
    <property type="evidence" value="ECO:0007669"/>
    <property type="project" value="UniProtKB-SubCell"/>
</dbReference>
<gene>
    <name evidence="5" type="ORF">EG328_006057</name>
</gene>
<name>A0A8H3VE85_VENIN</name>
<feature type="compositionally biased region" description="Low complexity" evidence="3">
    <location>
        <begin position="21"/>
        <end position="33"/>
    </location>
</feature>
<keyword evidence="2" id="KW-0963">Cytoplasm</keyword>
<evidence type="ECO:0000313" key="6">
    <source>
        <dbReference type="Proteomes" id="UP000447873"/>
    </source>
</evidence>
<dbReference type="Proteomes" id="UP000447873">
    <property type="component" value="Unassembled WGS sequence"/>
</dbReference>
<feature type="compositionally biased region" description="Polar residues" evidence="3">
    <location>
        <begin position="56"/>
        <end position="75"/>
    </location>
</feature>
<feature type="compositionally biased region" description="Basic and acidic residues" evidence="3">
    <location>
        <begin position="592"/>
        <end position="602"/>
    </location>
</feature>
<evidence type="ECO:0000256" key="3">
    <source>
        <dbReference type="SAM" id="MobiDB-lite"/>
    </source>
</evidence>
<protein>
    <recommendedName>
        <fullName evidence="4">Centrosomin N-terminal motif 1 domain-containing protein</fullName>
    </recommendedName>
</protein>
<feature type="region of interest" description="Disordered" evidence="3">
    <location>
        <begin position="246"/>
        <end position="304"/>
    </location>
</feature>
<feature type="compositionally biased region" description="Polar residues" evidence="3">
    <location>
        <begin position="1"/>
        <end position="11"/>
    </location>
</feature>
<comment type="subcellular location">
    <subcellularLocation>
        <location evidence="1">Cytoplasm</location>
    </subcellularLocation>
</comment>
<feature type="domain" description="Centrosomin N-terminal motif 1" evidence="4">
    <location>
        <begin position="125"/>
        <end position="190"/>
    </location>
</feature>
<accession>A0A8H3VE85</accession>
<feature type="region of interest" description="Disordered" evidence="3">
    <location>
        <begin position="1"/>
        <end position="133"/>
    </location>
</feature>
<feature type="compositionally biased region" description="Polar residues" evidence="3">
    <location>
        <begin position="109"/>
        <end position="126"/>
    </location>
</feature>
<dbReference type="GO" id="GO:0005815">
    <property type="term" value="C:microtubule organizing center"/>
    <property type="evidence" value="ECO:0007669"/>
    <property type="project" value="InterPro"/>
</dbReference>
<comment type="caution">
    <text evidence="5">The sequence shown here is derived from an EMBL/GenBank/DDBJ whole genome shotgun (WGS) entry which is preliminary data.</text>
</comment>
<evidence type="ECO:0000259" key="4">
    <source>
        <dbReference type="Pfam" id="PF07989"/>
    </source>
</evidence>
<organism evidence="5 6">
    <name type="scientific">Venturia inaequalis</name>
    <name type="common">Apple scab fungus</name>
    <dbReference type="NCBI Taxonomy" id="5025"/>
    <lineage>
        <taxon>Eukaryota</taxon>
        <taxon>Fungi</taxon>
        <taxon>Dikarya</taxon>
        <taxon>Ascomycota</taxon>
        <taxon>Pezizomycotina</taxon>
        <taxon>Dothideomycetes</taxon>
        <taxon>Pleosporomycetidae</taxon>
        <taxon>Venturiales</taxon>
        <taxon>Venturiaceae</taxon>
        <taxon>Venturia</taxon>
    </lineage>
</organism>
<dbReference type="EMBL" id="WNWS01000032">
    <property type="protein sequence ID" value="KAE9986325.1"/>
    <property type="molecule type" value="Genomic_DNA"/>
</dbReference>
<feature type="region of interest" description="Disordered" evidence="3">
    <location>
        <begin position="583"/>
        <end position="602"/>
    </location>
</feature>
<proteinExistence type="predicted"/>
<evidence type="ECO:0000256" key="1">
    <source>
        <dbReference type="ARBA" id="ARBA00004496"/>
    </source>
</evidence>
<evidence type="ECO:0000256" key="2">
    <source>
        <dbReference type="ARBA" id="ARBA00022490"/>
    </source>
</evidence>
<dbReference type="Pfam" id="PF07989">
    <property type="entry name" value="Cnn_1N"/>
    <property type="match status" value="1"/>
</dbReference>
<evidence type="ECO:0000313" key="5">
    <source>
        <dbReference type="EMBL" id="KAE9986325.1"/>
    </source>
</evidence>
<dbReference type="InterPro" id="IPR012943">
    <property type="entry name" value="Cnn_1N"/>
</dbReference>
<sequence length="602" mass="66186">MSDQYTPTASRGSVPFRPRRSSTTPSQQPRTSSGEIQPQSDFLRDALRGKKGLPARSQSTTPRRTTAGLGTTQQKGAHDEWMPSSDDEPNVLRASTGRRPRKARRASDIGTTKSSLTPNANLGQKETGNKLDKLEKDNFDLKLKITMQQERMNQLHEELEQAVSSAEHLNNAVELLSKSIASTEEELERTRASNREITEINDDLLKELEERDEGIKLRQLAIEEAAGIIQTLEVKCEKLEKVALQPDMSPRPGSDYFSGDAEGTPPRMVAPSKPPGDSAHVGVLPTPPDSDYFSADTSPDHTPRTPRFIYKASQVVRAQEKGAQFNKELGLQSAASKDSLFSSFIDTPSLPPAPERLLRRRTPVPEAQPRVKAPLQRAMTTMESSRQDTQSWVSDSRQLRAQFAQGESDQRIHAPTTLHNTITTPAVTIGGASSSNEEILSPTVSQTQLLRSPSAVSDPTVTPSQKLHQARNFAPIQQQHPPFVPARTPVNYNNWPRKYPEWPPSLGLRDRDILFHVDGMCEMFPVSAPEVAPISNLRSSSVTPTDTLGLPLPMHGGSIGVGAATTPQTAPTGLVKKGFSHRLSASLNAERPSPERRRTTFR</sequence>
<dbReference type="AlphaFoldDB" id="A0A8H3VE85"/>